<organism evidence="2 3">
    <name type="scientific">Fulvimarina manganoxydans</name>
    <dbReference type="NCBI Taxonomy" id="937218"/>
    <lineage>
        <taxon>Bacteria</taxon>
        <taxon>Pseudomonadati</taxon>
        <taxon>Pseudomonadota</taxon>
        <taxon>Alphaproteobacteria</taxon>
        <taxon>Hyphomicrobiales</taxon>
        <taxon>Aurantimonadaceae</taxon>
        <taxon>Fulvimarina</taxon>
    </lineage>
</organism>
<reference evidence="2 3" key="1">
    <citation type="submission" date="2017-04" db="EMBL/GenBank/DDBJ databases">
        <authorList>
            <person name="Afonso C.L."/>
            <person name="Miller P.J."/>
            <person name="Scott M.A."/>
            <person name="Spackman E."/>
            <person name="Goraichik I."/>
            <person name="Dimitrov K.M."/>
            <person name="Suarez D.L."/>
            <person name="Swayne D.E."/>
        </authorList>
    </citation>
    <scope>NUCLEOTIDE SEQUENCE [LARGE SCALE GENOMIC DNA]</scope>
    <source>
        <strain evidence="2 3">CGMCC 1.10972</strain>
    </source>
</reference>
<protein>
    <recommendedName>
        <fullName evidence="1">VOC domain-containing protein</fullName>
    </recommendedName>
</protein>
<dbReference type="RefSeq" id="WP_084408347.1">
    <property type="nucleotide sequence ID" value="NZ_FWXR01000001.1"/>
</dbReference>
<sequence length="129" mass="13597">MTLKIAGAPYTLLYVDDVPASAAKIATFLGVEPVHNEATFALFIVAGGKLGLWRIGDVLPLVAERPGSAEFALAIEGGPAAVDAAFDKAKEIGLIPLQAPTAMDFGYTFTAAFEDGNRIRIFDTADDPR</sequence>
<name>A0A1W1YMG1_9HYPH</name>
<dbReference type="AlphaFoldDB" id="A0A1W1YMG1"/>
<dbReference type="SUPFAM" id="SSF54593">
    <property type="entry name" value="Glyoxalase/Bleomycin resistance protein/Dihydroxybiphenyl dioxygenase"/>
    <property type="match status" value="1"/>
</dbReference>
<dbReference type="Gene3D" id="3.30.720.120">
    <property type="match status" value="1"/>
</dbReference>
<gene>
    <name evidence="2" type="ORF">SAMN06297251_101481</name>
</gene>
<evidence type="ECO:0000259" key="1">
    <source>
        <dbReference type="PROSITE" id="PS51819"/>
    </source>
</evidence>
<dbReference type="EMBL" id="FWXR01000001">
    <property type="protein sequence ID" value="SMC37395.1"/>
    <property type="molecule type" value="Genomic_DNA"/>
</dbReference>
<evidence type="ECO:0000313" key="2">
    <source>
        <dbReference type="EMBL" id="SMC37395.1"/>
    </source>
</evidence>
<dbReference type="InterPro" id="IPR029068">
    <property type="entry name" value="Glyas_Bleomycin-R_OHBP_Dase"/>
</dbReference>
<accession>A0A1W1YMG1</accession>
<dbReference type="Gene3D" id="3.30.720.110">
    <property type="match status" value="1"/>
</dbReference>
<dbReference type="OrthoDB" id="9806945at2"/>
<keyword evidence="3" id="KW-1185">Reference proteome</keyword>
<dbReference type="STRING" id="937218.SAMN06297251_101481"/>
<feature type="domain" description="VOC" evidence="1">
    <location>
        <begin position="7"/>
        <end position="124"/>
    </location>
</feature>
<proteinExistence type="predicted"/>
<dbReference type="Proteomes" id="UP000192656">
    <property type="component" value="Unassembled WGS sequence"/>
</dbReference>
<dbReference type="PROSITE" id="PS51819">
    <property type="entry name" value="VOC"/>
    <property type="match status" value="1"/>
</dbReference>
<dbReference type="InterPro" id="IPR037523">
    <property type="entry name" value="VOC_core"/>
</dbReference>
<evidence type="ECO:0000313" key="3">
    <source>
        <dbReference type="Proteomes" id="UP000192656"/>
    </source>
</evidence>